<dbReference type="RefSeq" id="WP_150444524.1">
    <property type="nucleotide sequence ID" value="NZ_VYQE01000002.1"/>
</dbReference>
<reference evidence="10 11" key="1">
    <citation type="submission" date="2019-09" db="EMBL/GenBank/DDBJ databases">
        <authorList>
            <person name="Park J.-S."/>
            <person name="Choi H.-J."/>
        </authorList>
    </citation>
    <scope>NUCLEOTIDE SEQUENCE [LARGE SCALE GENOMIC DNA]</scope>
    <source>
        <strain evidence="10 11">176SS1-4</strain>
    </source>
</reference>
<dbReference type="InterPro" id="IPR038063">
    <property type="entry name" value="Transpep_catalytic_dom"/>
</dbReference>
<evidence type="ECO:0000256" key="7">
    <source>
        <dbReference type="PROSITE-ProRule" id="PRU01373"/>
    </source>
</evidence>
<accession>A0A5J5GL41</accession>
<dbReference type="EMBL" id="VYQE01000002">
    <property type="protein sequence ID" value="KAA9008991.1"/>
    <property type="molecule type" value="Genomic_DNA"/>
</dbReference>
<dbReference type="PROSITE" id="PS52029">
    <property type="entry name" value="LD_TPASE"/>
    <property type="match status" value="1"/>
</dbReference>
<dbReference type="GO" id="GO:0071972">
    <property type="term" value="F:peptidoglycan L,D-transpeptidase activity"/>
    <property type="evidence" value="ECO:0007669"/>
    <property type="project" value="TreeGrafter"/>
</dbReference>
<keyword evidence="6 7" id="KW-0961">Cell wall biogenesis/degradation</keyword>
<keyword evidence="11" id="KW-1185">Reference proteome</keyword>
<dbReference type="InterPro" id="IPR036365">
    <property type="entry name" value="PGBD-like_sf"/>
</dbReference>
<comment type="caution">
    <text evidence="10">The sequence shown here is derived from an EMBL/GenBank/DDBJ whole genome shotgun (WGS) entry which is preliminary data.</text>
</comment>
<name>A0A5J5GL41_9RHOB</name>
<dbReference type="SUPFAM" id="SSF141523">
    <property type="entry name" value="L,D-transpeptidase catalytic domain-like"/>
    <property type="match status" value="1"/>
</dbReference>
<dbReference type="InterPro" id="IPR050979">
    <property type="entry name" value="LD-transpeptidase"/>
</dbReference>
<evidence type="ECO:0000256" key="5">
    <source>
        <dbReference type="ARBA" id="ARBA00022984"/>
    </source>
</evidence>
<comment type="similarity">
    <text evidence="2">Belongs to the YkuD family.</text>
</comment>
<dbReference type="PANTHER" id="PTHR30582:SF30">
    <property type="entry name" value="BLR4375 PROTEIN"/>
    <property type="match status" value="1"/>
</dbReference>
<dbReference type="Proteomes" id="UP000326554">
    <property type="component" value="Unassembled WGS sequence"/>
</dbReference>
<keyword evidence="8" id="KW-0732">Signal</keyword>
<comment type="pathway">
    <text evidence="1 7">Cell wall biogenesis; peptidoglycan biosynthesis.</text>
</comment>
<dbReference type="GO" id="GO:0008360">
    <property type="term" value="P:regulation of cell shape"/>
    <property type="evidence" value="ECO:0007669"/>
    <property type="project" value="UniProtKB-UniRule"/>
</dbReference>
<gene>
    <name evidence="10" type="ORF">F3S47_06965</name>
</gene>
<dbReference type="Gene3D" id="2.40.440.10">
    <property type="entry name" value="L,D-transpeptidase catalytic domain-like"/>
    <property type="match status" value="1"/>
</dbReference>
<feature type="active site" description="Nucleophile" evidence="7">
    <location>
        <position position="294"/>
    </location>
</feature>
<dbReference type="Gene3D" id="1.10.101.10">
    <property type="entry name" value="PGBD-like superfamily/PGBD"/>
    <property type="match status" value="1"/>
</dbReference>
<evidence type="ECO:0000256" key="3">
    <source>
        <dbReference type="ARBA" id="ARBA00022679"/>
    </source>
</evidence>
<dbReference type="UniPathway" id="UPA00219"/>
<dbReference type="CDD" id="cd16913">
    <property type="entry name" value="YkuD_like"/>
    <property type="match status" value="1"/>
</dbReference>
<keyword evidence="3" id="KW-0808">Transferase</keyword>
<feature type="active site" description="Proton donor/acceptor" evidence="7">
    <location>
        <position position="278"/>
    </location>
</feature>
<dbReference type="Pfam" id="PF01471">
    <property type="entry name" value="PG_binding_1"/>
    <property type="match status" value="1"/>
</dbReference>
<evidence type="ECO:0000313" key="11">
    <source>
        <dbReference type="Proteomes" id="UP000326554"/>
    </source>
</evidence>
<feature type="chain" id="PRO_5023826456" evidence="8">
    <location>
        <begin position="21"/>
        <end position="319"/>
    </location>
</feature>
<evidence type="ECO:0000256" key="2">
    <source>
        <dbReference type="ARBA" id="ARBA00005992"/>
    </source>
</evidence>
<dbReference type="InterPro" id="IPR036366">
    <property type="entry name" value="PGBDSf"/>
</dbReference>
<keyword evidence="4 7" id="KW-0133">Cell shape</keyword>
<dbReference type="InterPro" id="IPR005490">
    <property type="entry name" value="LD_TPept_cat_dom"/>
</dbReference>
<dbReference type="SUPFAM" id="SSF47090">
    <property type="entry name" value="PGBD-like"/>
    <property type="match status" value="1"/>
</dbReference>
<dbReference type="AlphaFoldDB" id="A0A5J5GL41"/>
<proteinExistence type="inferred from homology"/>
<dbReference type="GO" id="GO:0071555">
    <property type="term" value="P:cell wall organization"/>
    <property type="evidence" value="ECO:0007669"/>
    <property type="project" value="UniProtKB-UniRule"/>
</dbReference>
<dbReference type="Pfam" id="PF03734">
    <property type="entry name" value="YkuD"/>
    <property type="match status" value="1"/>
</dbReference>
<evidence type="ECO:0000313" key="10">
    <source>
        <dbReference type="EMBL" id="KAA9008991.1"/>
    </source>
</evidence>
<sequence length="319" mass="33900">MKRLTSGLAALLCLPLSAAAQPTPQDITSATYDSGPLPEGQSGITVVAQVLLDRAGISPGIVDGYRGPMSRSAIRAFEAREGLPQDGAMDAEVWRALGGGNHATVLGDYTVSEEDTQNLSEPLPQDYSDLAEMDWLGFTSVEEKIAEAFHMDQDFLVALNPEASFTPGEVITVTTPGSGQAHDVTRIEVRKDVGRLAAFNDAGTMVANYPVTVGSDQLPSPSGTHDVVAIATEPTYSYKPDENFTQMDNTEPLTLPPGPNGPVGLVWIDLSKPTYGIHGTSDPSSLFQARSHGCVRMTNWDALALAEMVEPGVPVVFTQ</sequence>
<evidence type="ECO:0000256" key="1">
    <source>
        <dbReference type="ARBA" id="ARBA00004752"/>
    </source>
</evidence>
<evidence type="ECO:0000256" key="6">
    <source>
        <dbReference type="ARBA" id="ARBA00023316"/>
    </source>
</evidence>
<protein>
    <submittedName>
        <fullName evidence="10">Murein L,D-transpeptidase</fullName>
    </submittedName>
</protein>
<evidence type="ECO:0000256" key="4">
    <source>
        <dbReference type="ARBA" id="ARBA00022960"/>
    </source>
</evidence>
<evidence type="ECO:0000259" key="9">
    <source>
        <dbReference type="PROSITE" id="PS52029"/>
    </source>
</evidence>
<dbReference type="InterPro" id="IPR002477">
    <property type="entry name" value="Peptidoglycan-bd-like"/>
</dbReference>
<dbReference type="PANTHER" id="PTHR30582">
    <property type="entry name" value="L,D-TRANSPEPTIDASE"/>
    <property type="match status" value="1"/>
</dbReference>
<organism evidence="10 11">
    <name type="scientific">Histidinibacterium aquaticum</name>
    <dbReference type="NCBI Taxonomy" id="2613962"/>
    <lineage>
        <taxon>Bacteria</taxon>
        <taxon>Pseudomonadati</taxon>
        <taxon>Pseudomonadota</taxon>
        <taxon>Alphaproteobacteria</taxon>
        <taxon>Rhodobacterales</taxon>
        <taxon>Paracoccaceae</taxon>
        <taxon>Histidinibacterium</taxon>
    </lineage>
</organism>
<evidence type="ECO:0000256" key="8">
    <source>
        <dbReference type="SAM" id="SignalP"/>
    </source>
</evidence>
<dbReference type="GO" id="GO:0018104">
    <property type="term" value="P:peptidoglycan-protein cross-linking"/>
    <property type="evidence" value="ECO:0007669"/>
    <property type="project" value="TreeGrafter"/>
</dbReference>
<feature type="domain" description="L,D-TPase catalytic" evidence="9">
    <location>
        <begin position="185"/>
        <end position="318"/>
    </location>
</feature>
<keyword evidence="5 7" id="KW-0573">Peptidoglycan synthesis</keyword>
<feature type="signal peptide" evidence="8">
    <location>
        <begin position="1"/>
        <end position="20"/>
    </location>
</feature>
<dbReference type="GO" id="GO:0016740">
    <property type="term" value="F:transferase activity"/>
    <property type="evidence" value="ECO:0007669"/>
    <property type="project" value="UniProtKB-KW"/>
</dbReference>
<dbReference type="GO" id="GO:0005576">
    <property type="term" value="C:extracellular region"/>
    <property type="evidence" value="ECO:0007669"/>
    <property type="project" value="TreeGrafter"/>
</dbReference>